<keyword evidence="4" id="KW-1185">Reference proteome</keyword>
<dbReference type="Proteomes" id="UP000035721">
    <property type="component" value="Unassembled WGS sequence"/>
</dbReference>
<evidence type="ECO:0000313" key="3">
    <source>
        <dbReference type="EMBL" id="CCH77456.1"/>
    </source>
</evidence>
<sequence length="346" mass="36221">MRPAISYVMPVLNEATRLETAVRAVLDQEYDGAQEVVIALAPSSDGTDAVAARLAADDARVTVVANPAVHIPAGLNAAIAASHGEIVVRVDSHTELPAGYTERMVSSLERTGAANVGGIMRARGDGPVQRSVARAYNSPLGLGGGVYHGGRSEGPADSVYLGTFRREVLDEVGGYDESLWRGEDYDLNARIRAAGHAVIHIPDVEVAYHPRSSWGALARQMYATGSWRGVLVRRHGRTKPRYLAAPLLVIGLGASVVVGVASTVTRVPRVMTAVYAAPAGYLAVLGYALAGGLGARSARDRVLDVGTLATMHLSWGAGFLVGCARGVEGVLDTSRVREPTVPAADA</sequence>
<dbReference type="Pfam" id="PF00535">
    <property type="entry name" value="Glycos_transf_2"/>
    <property type="match status" value="1"/>
</dbReference>
<reference evidence="3 4" key="1">
    <citation type="journal article" date="2013" name="ISME J.">
        <title>A metabolic model for members of the genus Tetrasphaera involved in enhanced biological phosphorus removal.</title>
        <authorList>
            <person name="Kristiansen R."/>
            <person name="Nguyen H.T.T."/>
            <person name="Saunders A.M."/>
            <person name="Nielsen J.L."/>
            <person name="Wimmer R."/>
            <person name="Le V.Q."/>
            <person name="McIlroy S.J."/>
            <person name="Petrovski S."/>
            <person name="Seviour R.J."/>
            <person name="Calteau A."/>
            <person name="Nielsen K.L."/>
            <person name="Nielsen P.H."/>
        </authorList>
    </citation>
    <scope>NUCLEOTIDE SEQUENCE [LARGE SCALE GENOMIC DNA]</scope>
    <source>
        <strain evidence="3 4">T1-X7</strain>
    </source>
</reference>
<dbReference type="Gene3D" id="3.90.550.10">
    <property type="entry name" value="Spore Coat Polysaccharide Biosynthesis Protein SpsA, Chain A"/>
    <property type="match status" value="1"/>
</dbReference>
<organism evidence="3 4">
    <name type="scientific">Nostocoides japonicum T1-X7</name>
    <dbReference type="NCBI Taxonomy" id="1194083"/>
    <lineage>
        <taxon>Bacteria</taxon>
        <taxon>Bacillati</taxon>
        <taxon>Actinomycetota</taxon>
        <taxon>Actinomycetes</taxon>
        <taxon>Micrococcales</taxon>
        <taxon>Intrasporangiaceae</taxon>
        <taxon>Nostocoides</taxon>
    </lineage>
</organism>
<keyword evidence="1" id="KW-1133">Transmembrane helix</keyword>
<dbReference type="InterPro" id="IPR029044">
    <property type="entry name" value="Nucleotide-diphossugar_trans"/>
</dbReference>
<name>A0A077LUY3_9MICO</name>
<dbReference type="GO" id="GO:0016740">
    <property type="term" value="F:transferase activity"/>
    <property type="evidence" value="ECO:0007669"/>
    <property type="project" value="UniProtKB-KW"/>
</dbReference>
<dbReference type="AlphaFoldDB" id="A0A077LUY3"/>
<feature type="transmembrane region" description="Helical" evidence="1">
    <location>
        <begin position="242"/>
        <end position="261"/>
    </location>
</feature>
<keyword evidence="1" id="KW-0472">Membrane</keyword>
<accession>A0A077LUY3</accession>
<evidence type="ECO:0000313" key="4">
    <source>
        <dbReference type="Proteomes" id="UP000035721"/>
    </source>
</evidence>
<evidence type="ECO:0000256" key="1">
    <source>
        <dbReference type="SAM" id="Phobius"/>
    </source>
</evidence>
<proteinExistence type="predicted"/>
<dbReference type="InterPro" id="IPR001173">
    <property type="entry name" value="Glyco_trans_2-like"/>
</dbReference>
<comment type="caution">
    <text evidence="3">The sequence shown here is derived from an EMBL/GenBank/DDBJ whole genome shotgun (WGS) entry which is preliminary data.</text>
</comment>
<dbReference type="PANTHER" id="PTHR43685:SF2">
    <property type="entry name" value="GLYCOSYLTRANSFERASE 2-LIKE DOMAIN-CONTAINING PROTEIN"/>
    <property type="match status" value="1"/>
</dbReference>
<dbReference type="InterPro" id="IPR050834">
    <property type="entry name" value="Glycosyltransf_2"/>
</dbReference>
<dbReference type="PANTHER" id="PTHR43685">
    <property type="entry name" value="GLYCOSYLTRANSFERASE"/>
    <property type="match status" value="1"/>
</dbReference>
<dbReference type="EMBL" id="CAJB01000111">
    <property type="protein sequence ID" value="CCH77456.1"/>
    <property type="molecule type" value="Genomic_DNA"/>
</dbReference>
<evidence type="ECO:0000259" key="2">
    <source>
        <dbReference type="Pfam" id="PF00535"/>
    </source>
</evidence>
<feature type="domain" description="Glycosyltransferase 2-like" evidence="2">
    <location>
        <begin position="6"/>
        <end position="172"/>
    </location>
</feature>
<protein>
    <submittedName>
        <fullName evidence="3">Glycosyl transferase family 2</fullName>
    </submittedName>
</protein>
<gene>
    <name evidence="3" type="ORF">BN12_1990008</name>
</gene>
<keyword evidence="1" id="KW-0812">Transmembrane</keyword>
<keyword evidence="3" id="KW-0808">Transferase</keyword>
<dbReference type="STRING" id="1194083.BN12_1990008"/>
<feature type="transmembrane region" description="Helical" evidence="1">
    <location>
        <begin position="273"/>
        <end position="293"/>
    </location>
</feature>
<dbReference type="RefSeq" id="WP_235432450.1">
    <property type="nucleotide sequence ID" value="NZ_HF570958.1"/>
</dbReference>
<dbReference type="SUPFAM" id="SSF53448">
    <property type="entry name" value="Nucleotide-diphospho-sugar transferases"/>
    <property type="match status" value="1"/>
</dbReference>